<feature type="transmembrane region" description="Helical" evidence="1">
    <location>
        <begin position="93"/>
        <end position="113"/>
    </location>
</feature>
<reference evidence="2 3" key="1">
    <citation type="submission" date="2019-03" db="EMBL/GenBank/DDBJ databases">
        <title>Genomic Encyclopedia of Type Strains, Phase IV (KMG-V): Genome sequencing to study the core and pangenomes of soil and plant-associated prokaryotes.</title>
        <authorList>
            <person name="Whitman W."/>
        </authorList>
    </citation>
    <scope>NUCLEOTIDE SEQUENCE [LARGE SCALE GENOMIC DNA]</scope>
    <source>
        <strain evidence="2 3">23C40</strain>
    </source>
</reference>
<evidence type="ECO:0008006" key="4">
    <source>
        <dbReference type="Google" id="ProtNLM"/>
    </source>
</evidence>
<organism evidence="2 3">
    <name type="scientific">Sinorhizobium americanum</name>
    <dbReference type="NCBI Taxonomy" id="194963"/>
    <lineage>
        <taxon>Bacteria</taxon>
        <taxon>Pseudomonadati</taxon>
        <taxon>Pseudomonadota</taxon>
        <taxon>Alphaproteobacteria</taxon>
        <taxon>Hyphomicrobiales</taxon>
        <taxon>Rhizobiaceae</taxon>
        <taxon>Sinorhizobium/Ensifer group</taxon>
        <taxon>Sinorhizobium</taxon>
    </lineage>
</organism>
<feature type="transmembrane region" description="Helical" evidence="1">
    <location>
        <begin position="61"/>
        <end position="81"/>
    </location>
</feature>
<evidence type="ECO:0000256" key="1">
    <source>
        <dbReference type="SAM" id="Phobius"/>
    </source>
</evidence>
<evidence type="ECO:0000313" key="2">
    <source>
        <dbReference type="EMBL" id="TCN26988.1"/>
    </source>
</evidence>
<sequence>MPPVVVGLALTAFVFGGFALVDILHLPFDEWMIGPLAVLLVLSALTLEAAGRVPSLRVPSLLGNASYSIYLWHTFAISLAVKAAATFNLDPAFAMAAAVLSDTLVGIAAYEIMEGPLVARGRKLGGASGSDSRRQFAFRL</sequence>
<dbReference type="EMBL" id="SLVU01000016">
    <property type="protein sequence ID" value="TCN26988.1"/>
    <property type="molecule type" value="Genomic_DNA"/>
</dbReference>
<keyword evidence="1" id="KW-0472">Membrane</keyword>
<keyword evidence="1" id="KW-0812">Transmembrane</keyword>
<accession>A0A4R2BIM4</accession>
<proteinExistence type="predicted"/>
<dbReference type="Proteomes" id="UP000295043">
    <property type="component" value="Unassembled WGS sequence"/>
</dbReference>
<evidence type="ECO:0000313" key="3">
    <source>
        <dbReference type="Proteomes" id="UP000295043"/>
    </source>
</evidence>
<gene>
    <name evidence="2" type="ORF">EV184_11662</name>
</gene>
<keyword evidence="1" id="KW-1133">Transmembrane helix</keyword>
<protein>
    <recommendedName>
        <fullName evidence="4">Acyltransferase</fullName>
    </recommendedName>
</protein>
<comment type="caution">
    <text evidence="2">The sequence shown here is derived from an EMBL/GenBank/DDBJ whole genome shotgun (WGS) entry which is preliminary data.</text>
</comment>
<dbReference type="AlphaFoldDB" id="A0A4R2BIM4"/>
<name>A0A4R2BIM4_9HYPH</name>
<feature type="transmembrane region" description="Helical" evidence="1">
    <location>
        <begin position="31"/>
        <end position="49"/>
    </location>
</feature>